<accession>A0A8R1TQM9</accession>
<dbReference type="EnsemblMetazoa" id="OVOC3064.1">
    <property type="protein sequence ID" value="OVOC3064.1"/>
    <property type="gene ID" value="WBGene00239873"/>
</dbReference>
<feature type="transmembrane region" description="Helical" evidence="1">
    <location>
        <begin position="85"/>
        <end position="104"/>
    </location>
</feature>
<dbReference type="PANTHER" id="PTHR34851">
    <property type="entry name" value="PROTEIN CBG05235-RELATED"/>
    <property type="match status" value="1"/>
</dbReference>
<evidence type="ECO:0000313" key="3">
    <source>
        <dbReference type="Proteomes" id="UP000024404"/>
    </source>
</evidence>
<feature type="transmembrane region" description="Helical" evidence="1">
    <location>
        <begin position="21"/>
        <end position="45"/>
    </location>
</feature>
<feature type="transmembrane region" description="Helical" evidence="1">
    <location>
        <begin position="51"/>
        <end position="73"/>
    </location>
</feature>
<keyword evidence="1" id="KW-1133">Transmembrane helix</keyword>
<keyword evidence="3" id="KW-1185">Reference proteome</keyword>
<keyword evidence="1" id="KW-0472">Membrane</keyword>
<reference evidence="3" key="1">
    <citation type="submission" date="2013-10" db="EMBL/GenBank/DDBJ databases">
        <title>Genome sequencing of Onchocerca volvulus.</title>
        <authorList>
            <person name="Cotton J."/>
            <person name="Tsai J."/>
            <person name="Stanley E."/>
            <person name="Tracey A."/>
            <person name="Holroyd N."/>
            <person name="Lustigman S."/>
            <person name="Berriman M."/>
        </authorList>
    </citation>
    <scope>NUCLEOTIDE SEQUENCE</scope>
</reference>
<keyword evidence="1" id="KW-0812">Transmembrane</keyword>
<organism evidence="2 3">
    <name type="scientific">Onchocerca volvulus</name>
    <dbReference type="NCBI Taxonomy" id="6282"/>
    <lineage>
        <taxon>Eukaryota</taxon>
        <taxon>Metazoa</taxon>
        <taxon>Ecdysozoa</taxon>
        <taxon>Nematoda</taxon>
        <taxon>Chromadorea</taxon>
        <taxon>Rhabditida</taxon>
        <taxon>Spirurina</taxon>
        <taxon>Spiruromorpha</taxon>
        <taxon>Filarioidea</taxon>
        <taxon>Onchocercidae</taxon>
        <taxon>Onchocerca</taxon>
    </lineage>
</organism>
<evidence type="ECO:0000256" key="1">
    <source>
        <dbReference type="SAM" id="Phobius"/>
    </source>
</evidence>
<dbReference type="EMBL" id="CMVM020000076">
    <property type="status" value="NOT_ANNOTATED_CDS"/>
    <property type="molecule type" value="Genomic_DNA"/>
</dbReference>
<proteinExistence type="predicted"/>
<name>A0A8R1TQM9_ONCVO</name>
<reference evidence="2" key="2">
    <citation type="submission" date="2022-06" db="UniProtKB">
        <authorList>
            <consortium name="EnsemblMetazoa"/>
        </authorList>
    </citation>
    <scope>IDENTIFICATION</scope>
</reference>
<evidence type="ECO:0000313" key="2">
    <source>
        <dbReference type="EnsemblMetazoa" id="OVOC3064.1"/>
    </source>
</evidence>
<sequence>MVSLMITTSDRCCCGLLHIKHGTITVGSCSLMSTLINAILFLFGINRTSHHFYVELCLILVDIFSILSLFYGVLHMRPNFLKPCVYFTLAWCVSLGLLFIFSLVELINGDELSANVAISVADIFNVAQSDDMLRNPSEMLTILSLIGLLLSIAFNIWFLCVIFDCYQWLIIQTRKPLNLNNHHILTPQLLSFSES</sequence>
<protein>
    <submittedName>
        <fullName evidence="2">Uncharacterized protein</fullName>
    </submittedName>
</protein>
<dbReference type="PANTHER" id="PTHR34851:SF3">
    <property type="entry name" value="MARVEL DOMAIN-CONTAINING PROTEIN"/>
    <property type="match status" value="1"/>
</dbReference>
<dbReference type="AlphaFoldDB" id="A0A8R1TQM9"/>
<dbReference type="OMA" id="PPSHYCC"/>
<feature type="transmembrane region" description="Helical" evidence="1">
    <location>
        <begin position="142"/>
        <end position="166"/>
    </location>
</feature>
<dbReference type="Proteomes" id="UP000024404">
    <property type="component" value="Unassembled WGS sequence"/>
</dbReference>